<gene>
    <name evidence="1" type="ORF">Pcinc_003668</name>
</gene>
<sequence>MAKGGDQSMVVLDGTSVPLTPGPATIPTYKQKRKQSGLWREAEATCRVFVLDIYDDNILAGISPPDAWDVREGWRLCNDRYS</sequence>
<name>A0AAE1L4F7_PETCI</name>
<protein>
    <submittedName>
        <fullName evidence="1">Uncharacterized protein</fullName>
    </submittedName>
</protein>
<reference evidence="1" key="1">
    <citation type="submission" date="2023-10" db="EMBL/GenBank/DDBJ databases">
        <title>Genome assemblies of two species of porcelain crab, Petrolisthes cinctipes and Petrolisthes manimaculis (Anomura: Porcellanidae).</title>
        <authorList>
            <person name="Angst P."/>
        </authorList>
    </citation>
    <scope>NUCLEOTIDE SEQUENCE</scope>
    <source>
        <strain evidence="1">PB745_01</strain>
        <tissue evidence="1">Gill</tissue>
    </source>
</reference>
<dbReference type="AlphaFoldDB" id="A0AAE1L4F7"/>
<organism evidence="1 2">
    <name type="scientific">Petrolisthes cinctipes</name>
    <name type="common">Flat porcelain crab</name>
    <dbReference type="NCBI Taxonomy" id="88211"/>
    <lineage>
        <taxon>Eukaryota</taxon>
        <taxon>Metazoa</taxon>
        <taxon>Ecdysozoa</taxon>
        <taxon>Arthropoda</taxon>
        <taxon>Crustacea</taxon>
        <taxon>Multicrustacea</taxon>
        <taxon>Malacostraca</taxon>
        <taxon>Eumalacostraca</taxon>
        <taxon>Eucarida</taxon>
        <taxon>Decapoda</taxon>
        <taxon>Pleocyemata</taxon>
        <taxon>Anomura</taxon>
        <taxon>Galatheoidea</taxon>
        <taxon>Porcellanidae</taxon>
        <taxon>Petrolisthes</taxon>
    </lineage>
</organism>
<keyword evidence="2" id="KW-1185">Reference proteome</keyword>
<dbReference type="Proteomes" id="UP001286313">
    <property type="component" value="Unassembled WGS sequence"/>
</dbReference>
<evidence type="ECO:0000313" key="2">
    <source>
        <dbReference type="Proteomes" id="UP001286313"/>
    </source>
</evidence>
<comment type="caution">
    <text evidence="1">The sequence shown here is derived from an EMBL/GenBank/DDBJ whole genome shotgun (WGS) entry which is preliminary data.</text>
</comment>
<proteinExistence type="predicted"/>
<evidence type="ECO:0000313" key="1">
    <source>
        <dbReference type="EMBL" id="KAK3892435.1"/>
    </source>
</evidence>
<accession>A0AAE1L4F7</accession>
<dbReference type="EMBL" id="JAWQEG010000259">
    <property type="protein sequence ID" value="KAK3892435.1"/>
    <property type="molecule type" value="Genomic_DNA"/>
</dbReference>